<dbReference type="SUPFAM" id="SSF55159">
    <property type="entry name" value="eIF1-like"/>
    <property type="match status" value="1"/>
</dbReference>
<keyword evidence="9" id="KW-1185">Reference proteome</keyword>
<reference evidence="8" key="1">
    <citation type="submission" date="2022-10" db="EMBL/GenBank/DDBJ databases">
        <title>Determination and structural analysis of whole genome sequence of Sarocladium strictum F4-1.</title>
        <authorList>
            <person name="Hu L."/>
            <person name="Jiang Y."/>
        </authorList>
    </citation>
    <scope>NUCLEOTIDE SEQUENCE</scope>
    <source>
        <strain evidence="8">F4-1</strain>
    </source>
</reference>
<keyword evidence="4" id="KW-0496">Mitochondrion</keyword>
<organism evidence="8 9">
    <name type="scientific">Sarocladium strictum</name>
    <name type="common">Black bundle disease fungus</name>
    <name type="synonym">Acremonium strictum</name>
    <dbReference type="NCBI Taxonomy" id="5046"/>
    <lineage>
        <taxon>Eukaryota</taxon>
        <taxon>Fungi</taxon>
        <taxon>Dikarya</taxon>
        <taxon>Ascomycota</taxon>
        <taxon>Pezizomycotina</taxon>
        <taxon>Sordariomycetes</taxon>
        <taxon>Hypocreomycetidae</taxon>
        <taxon>Hypocreales</taxon>
        <taxon>Sarocladiaceae</taxon>
        <taxon>Sarocladium</taxon>
    </lineage>
</organism>
<dbReference type="PANTHER" id="PTHR13477:SF0">
    <property type="entry name" value="LARGE RIBOSOMAL SUBUNIT PROTEIN ML49"/>
    <property type="match status" value="1"/>
</dbReference>
<comment type="similarity">
    <text evidence="2">Belongs to the mitochondrion-specific ribosomal protein mL49 family.</text>
</comment>
<evidence type="ECO:0000256" key="3">
    <source>
        <dbReference type="ARBA" id="ARBA00022980"/>
    </source>
</evidence>
<feature type="region of interest" description="Disordered" evidence="7">
    <location>
        <begin position="33"/>
        <end position="86"/>
    </location>
</feature>
<dbReference type="EMBL" id="JAPDFR010000008">
    <property type="protein sequence ID" value="KAK0384485.1"/>
    <property type="molecule type" value="Genomic_DNA"/>
</dbReference>
<evidence type="ECO:0000313" key="9">
    <source>
        <dbReference type="Proteomes" id="UP001175261"/>
    </source>
</evidence>
<comment type="caution">
    <text evidence="8">The sequence shown here is derived from an EMBL/GenBank/DDBJ whole genome shotgun (WGS) entry which is preliminary data.</text>
</comment>
<dbReference type="AlphaFoldDB" id="A0AA39L5A2"/>
<name>A0AA39L5A2_SARSR</name>
<dbReference type="InterPro" id="IPR007740">
    <property type="entry name" value="Ribosomal_mL49"/>
</dbReference>
<dbReference type="PANTHER" id="PTHR13477">
    <property type="entry name" value="MITOCHONDRIAL 39S RIBOSOMAL PROTEIN L49"/>
    <property type="match status" value="1"/>
</dbReference>
<dbReference type="Proteomes" id="UP001175261">
    <property type="component" value="Unassembled WGS sequence"/>
</dbReference>
<evidence type="ECO:0000256" key="2">
    <source>
        <dbReference type="ARBA" id="ARBA00005677"/>
    </source>
</evidence>
<dbReference type="Pfam" id="PF05046">
    <property type="entry name" value="Img2"/>
    <property type="match status" value="1"/>
</dbReference>
<accession>A0AA39L5A2</accession>
<feature type="compositionally biased region" description="Polar residues" evidence="7">
    <location>
        <begin position="34"/>
        <end position="56"/>
    </location>
</feature>
<sequence>MRLPSSTMPHLLRFARPLARLSSNPPISFLRTLATATPSNRLKTASPSKPTARKTTPQSYPSSPEIPSISSPLPPPSKTPEEILASGTPYLVRRTPYAQLPVYRRWRGGGTLEEVIVKKIEGDRKALANELREILGCDPTHVKINPTTTHIEVKGDHYDRTRSWLIQKGF</sequence>
<evidence type="ECO:0000256" key="1">
    <source>
        <dbReference type="ARBA" id="ARBA00004173"/>
    </source>
</evidence>
<protein>
    <recommendedName>
        <fullName evidence="6">Large ribosomal subunit protein mL49</fullName>
    </recommendedName>
</protein>
<keyword evidence="5" id="KW-0687">Ribonucleoprotein</keyword>
<evidence type="ECO:0000256" key="7">
    <source>
        <dbReference type="SAM" id="MobiDB-lite"/>
    </source>
</evidence>
<feature type="compositionally biased region" description="Low complexity" evidence="7">
    <location>
        <begin position="57"/>
        <end position="71"/>
    </location>
</feature>
<dbReference type="GO" id="GO:0003735">
    <property type="term" value="F:structural constituent of ribosome"/>
    <property type="evidence" value="ECO:0007669"/>
    <property type="project" value="InterPro"/>
</dbReference>
<dbReference type="GO" id="GO:0005762">
    <property type="term" value="C:mitochondrial large ribosomal subunit"/>
    <property type="evidence" value="ECO:0007669"/>
    <property type="project" value="TreeGrafter"/>
</dbReference>
<dbReference type="InterPro" id="IPR036877">
    <property type="entry name" value="SUI1_dom_sf"/>
</dbReference>
<proteinExistence type="inferred from homology"/>
<gene>
    <name evidence="8" type="ORF">NLU13_8571</name>
</gene>
<dbReference type="Gene3D" id="3.30.780.10">
    <property type="entry name" value="SUI1-like domain"/>
    <property type="match status" value="1"/>
</dbReference>
<evidence type="ECO:0000256" key="4">
    <source>
        <dbReference type="ARBA" id="ARBA00023128"/>
    </source>
</evidence>
<keyword evidence="3" id="KW-0689">Ribosomal protein</keyword>
<evidence type="ECO:0000256" key="6">
    <source>
        <dbReference type="ARBA" id="ARBA00035191"/>
    </source>
</evidence>
<evidence type="ECO:0000256" key="5">
    <source>
        <dbReference type="ARBA" id="ARBA00023274"/>
    </source>
</evidence>
<dbReference type="GO" id="GO:0003743">
    <property type="term" value="F:translation initiation factor activity"/>
    <property type="evidence" value="ECO:0007669"/>
    <property type="project" value="InterPro"/>
</dbReference>
<comment type="subcellular location">
    <subcellularLocation>
        <location evidence="1">Mitochondrion</location>
    </subcellularLocation>
</comment>
<evidence type="ECO:0000313" key="8">
    <source>
        <dbReference type="EMBL" id="KAK0384485.1"/>
    </source>
</evidence>